<comment type="cofactor">
    <cofactor evidence="9">
        <name>Zn(2+)</name>
        <dbReference type="ChEBI" id="CHEBI:29105"/>
    </cofactor>
    <text evidence="9">Binds 1 zinc ion per subunit.</text>
</comment>
<keyword evidence="12" id="KW-1185">Reference proteome</keyword>
<dbReference type="Pfam" id="PF01979">
    <property type="entry name" value="Amidohydro_1"/>
    <property type="match status" value="1"/>
</dbReference>
<dbReference type="InterPro" id="IPR006680">
    <property type="entry name" value="Amidohydro-rel"/>
</dbReference>
<evidence type="ECO:0000256" key="4">
    <source>
        <dbReference type="ARBA" id="ARBA00014514"/>
    </source>
</evidence>
<dbReference type="AlphaFoldDB" id="A0A8S1D049"/>
<dbReference type="Gene3D" id="3.20.20.140">
    <property type="entry name" value="Metal-dependent hydrolases"/>
    <property type="match status" value="1"/>
</dbReference>
<dbReference type="NCBIfam" id="TIGR02967">
    <property type="entry name" value="guan_deamin"/>
    <property type="match status" value="1"/>
</dbReference>
<organism evidence="11 12">
    <name type="scientific">Cloeon dipterum</name>
    <dbReference type="NCBI Taxonomy" id="197152"/>
    <lineage>
        <taxon>Eukaryota</taxon>
        <taxon>Metazoa</taxon>
        <taxon>Ecdysozoa</taxon>
        <taxon>Arthropoda</taxon>
        <taxon>Hexapoda</taxon>
        <taxon>Insecta</taxon>
        <taxon>Pterygota</taxon>
        <taxon>Palaeoptera</taxon>
        <taxon>Ephemeroptera</taxon>
        <taxon>Pisciforma</taxon>
        <taxon>Baetidae</taxon>
        <taxon>Cloeon</taxon>
    </lineage>
</organism>
<dbReference type="EMBL" id="CADEPI010000135">
    <property type="protein sequence ID" value="CAB3376860.1"/>
    <property type="molecule type" value="Genomic_DNA"/>
</dbReference>
<evidence type="ECO:0000256" key="6">
    <source>
        <dbReference type="ARBA" id="ARBA00022801"/>
    </source>
</evidence>
<keyword evidence="7 9" id="KW-0862">Zinc</keyword>
<comment type="pathway">
    <text evidence="1 9">Purine metabolism; guanine degradation; xanthine from guanine: step 1/1.</text>
</comment>
<accession>A0A8S1D049</accession>
<dbReference type="Gene3D" id="2.30.40.10">
    <property type="entry name" value="Urease, subunit C, domain 1"/>
    <property type="match status" value="1"/>
</dbReference>
<comment type="caution">
    <text evidence="11">The sequence shown here is derived from an EMBL/GenBank/DDBJ whole genome shotgun (WGS) entry which is preliminary data.</text>
</comment>
<evidence type="ECO:0000256" key="7">
    <source>
        <dbReference type="ARBA" id="ARBA00022833"/>
    </source>
</evidence>
<dbReference type="GO" id="GO:0006147">
    <property type="term" value="P:guanine catabolic process"/>
    <property type="evidence" value="ECO:0007669"/>
    <property type="project" value="UniProtKB-UniRule"/>
</dbReference>
<sequence>MAMATRAFVGLIVHSLGNPDQLDVHENAVLVVKDGKIACLEPEERLPELIEQYQISEANIVKMTKGQFVMPGLVDTHLHAPQYPNVGLGYDKTLLEWLDTYTFPLEASYSDAAFAEKVYQAVVRRTLNAGTTTACYFATIHKDSTLVLARQCAAQGQRALIGKVNMNANSPDNYIETTEASLRDTEGFIQEIRALGVARVQPVITPRFAISCDANLMLKLGEIAQKLDVHVQTHISENKGEIEFVKELFPDCKNYAEVYNKAKLLTKKTVLAHGVYLLDEELQLLSKIGTSVSHCPNSNTSLQSGMCDVKRLLQNNVKVGLGTDMSGGYGHSIMDAMRQALSVSTCISFNKENYKPLDFQQVIHLATLGGAEALALDEITGNFAVGKEFDALLVDMNAGPSDLIKDYSALELLQKFVYLADDRNIKQVYVAGTLAQL</sequence>
<proteinExistence type="inferred from homology"/>
<reference evidence="11 12" key="1">
    <citation type="submission" date="2020-04" db="EMBL/GenBank/DDBJ databases">
        <authorList>
            <person name="Alioto T."/>
            <person name="Alioto T."/>
            <person name="Gomez Garrido J."/>
        </authorList>
    </citation>
    <scope>NUCLEOTIDE SEQUENCE [LARGE SCALE GENOMIC DNA]</scope>
</reference>
<dbReference type="FunFam" id="3.20.20.140:FF:000022">
    <property type="entry name" value="Guanine deaminase"/>
    <property type="match status" value="1"/>
</dbReference>
<keyword evidence="6 9" id="KW-0378">Hydrolase</keyword>
<dbReference type="GO" id="GO:0008270">
    <property type="term" value="F:zinc ion binding"/>
    <property type="evidence" value="ECO:0007669"/>
    <property type="project" value="UniProtKB-UniRule"/>
</dbReference>
<dbReference type="InterPro" id="IPR032466">
    <property type="entry name" value="Metal_Hydrolase"/>
</dbReference>
<dbReference type="InterPro" id="IPR014311">
    <property type="entry name" value="Guanine_deaminase"/>
</dbReference>
<dbReference type="SUPFAM" id="SSF51556">
    <property type="entry name" value="Metallo-dependent hydrolases"/>
    <property type="match status" value="1"/>
</dbReference>
<feature type="domain" description="Amidohydrolase-related" evidence="10">
    <location>
        <begin position="68"/>
        <end position="433"/>
    </location>
</feature>
<dbReference type="OrthoDB" id="194468at2759"/>
<dbReference type="GO" id="GO:0008892">
    <property type="term" value="F:guanine deaminase activity"/>
    <property type="evidence" value="ECO:0007669"/>
    <property type="project" value="UniProtKB-UniRule"/>
</dbReference>
<dbReference type="EC" id="3.5.4.3" evidence="3 9"/>
<evidence type="ECO:0000313" key="12">
    <source>
        <dbReference type="Proteomes" id="UP000494165"/>
    </source>
</evidence>
<evidence type="ECO:0000256" key="2">
    <source>
        <dbReference type="ARBA" id="ARBA00006745"/>
    </source>
</evidence>
<dbReference type="NCBIfam" id="NF006679">
    <property type="entry name" value="PRK09228.1"/>
    <property type="match status" value="1"/>
</dbReference>
<name>A0A8S1D049_9INSE</name>
<dbReference type="PANTHER" id="PTHR11271">
    <property type="entry name" value="GUANINE DEAMINASE"/>
    <property type="match status" value="1"/>
</dbReference>
<evidence type="ECO:0000256" key="1">
    <source>
        <dbReference type="ARBA" id="ARBA00004984"/>
    </source>
</evidence>
<dbReference type="GO" id="GO:0005829">
    <property type="term" value="C:cytosol"/>
    <property type="evidence" value="ECO:0007669"/>
    <property type="project" value="TreeGrafter"/>
</dbReference>
<evidence type="ECO:0000256" key="3">
    <source>
        <dbReference type="ARBA" id="ARBA00012781"/>
    </source>
</evidence>
<dbReference type="Proteomes" id="UP000494165">
    <property type="component" value="Unassembled WGS sequence"/>
</dbReference>
<dbReference type="SUPFAM" id="SSF51338">
    <property type="entry name" value="Composite domain of metallo-dependent hydrolases"/>
    <property type="match status" value="1"/>
</dbReference>
<comment type="function">
    <text evidence="9">Catalyzes the hydrolytic deamination of guanine, producing xanthine and ammonia.</text>
</comment>
<evidence type="ECO:0000313" key="11">
    <source>
        <dbReference type="EMBL" id="CAB3376860.1"/>
    </source>
</evidence>
<evidence type="ECO:0000256" key="9">
    <source>
        <dbReference type="RuleBase" id="RU366009"/>
    </source>
</evidence>
<dbReference type="CDD" id="cd01303">
    <property type="entry name" value="GDEase"/>
    <property type="match status" value="1"/>
</dbReference>
<dbReference type="PANTHER" id="PTHR11271:SF6">
    <property type="entry name" value="GUANINE DEAMINASE"/>
    <property type="match status" value="1"/>
</dbReference>
<protein>
    <recommendedName>
        <fullName evidence="4 9">Guanine deaminase</fullName>
        <shortName evidence="9">Guanase</shortName>
        <ecNumber evidence="3 9">3.5.4.3</ecNumber>
    </recommendedName>
    <alternativeName>
        <fullName evidence="9">Guanine aminohydrolase</fullName>
    </alternativeName>
</protein>
<comment type="similarity">
    <text evidence="2 9">Belongs to the metallo-dependent hydrolases superfamily. ATZ/TRZ family.</text>
</comment>
<keyword evidence="5 9" id="KW-0479">Metal-binding</keyword>
<evidence type="ECO:0000256" key="8">
    <source>
        <dbReference type="ARBA" id="ARBA00051148"/>
    </source>
</evidence>
<dbReference type="InterPro" id="IPR011059">
    <property type="entry name" value="Metal-dep_hydrolase_composite"/>
</dbReference>
<evidence type="ECO:0000256" key="5">
    <source>
        <dbReference type="ARBA" id="ARBA00022723"/>
    </source>
</evidence>
<dbReference type="InterPro" id="IPR051607">
    <property type="entry name" value="Metallo-dep_hydrolases"/>
</dbReference>
<gene>
    <name evidence="11" type="ORF">CLODIP_2_CD06055</name>
</gene>
<comment type="catalytic activity">
    <reaction evidence="8 9">
        <text>guanine + H2O + H(+) = xanthine + NH4(+)</text>
        <dbReference type="Rhea" id="RHEA:14665"/>
        <dbReference type="ChEBI" id="CHEBI:15377"/>
        <dbReference type="ChEBI" id="CHEBI:15378"/>
        <dbReference type="ChEBI" id="CHEBI:16235"/>
        <dbReference type="ChEBI" id="CHEBI:17712"/>
        <dbReference type="ChEBI" id="CHEBI:28938"/>
        <dbReference type="EC" id="3.5.4.3"/>
    </reaction>
</comment>
<evidence type="ECO:0000259" key="10">
    <source>
        <dbReference type="Pfam" id="PF01979"/>
    </source>
</evidence>